<reference evidence="1 2" key="1">
    <citation type="journal article" date="2013" name="Genome Announc.">
        <title>Draft genome sequence of the moderately halophilic gammaproteobacterium Halomonas anticariensis FP35.</title>
        <authorList>
            <person name="Tahrioui A."/>
            <person name="Quesada E."/>
            <person name="Llamas I."/>
        </authorList>
    </citation>
    <scope>NUCLEOTIDE SEQUENCE [LARGE SCALE GENOMIC DNA]</scope>
    <source>
        <strain evidence="2">DSM 16096 / CECT 5854 / LMG 22089 / FP35</strain>
    </source>
</reference>
<dbReference type="OrthoDB" id="9762420at2"/>
<dbReference type="STRING" id="1121939.L861_04850"/>
<dbReference type="Proteomes" id="UP000014463">
    <property type="component" value="Unassembled WGS sequence"/>
</dbReference>
<evidence type="ECO:0000313" key="2">
    <source>
        <dbReference type="Proteomes" id="UP000014463"/>
    </source>
</evidence>
<dbReference type="InterPro" id="IPR006533">
    <property type="entry name" value="T6SS_Vgr_RhsGE"/>
</dbReference>
<dbReference type="InterPro" id="IPR017847">
    <property type="entry name" value="T6SS_RhsGE_Vgr_subset"/>
</dbReference>
<dbReference type="eggNOG" id="COG3501">
    <property type="taxonomic scope" value="Bacteria"/>
</dbReference>
<comment type="caution">
    <text evidence="1">The sequence shown here is derived from an EMBL/GenBank/DDBJ whole genome shotgun (WGS) entry which is preliminary data.</text>
</comment>
<gene>
    <name evidence="1" type="ORF">L861_04850</name>
</gene>
<dbReference type="NCBIfam" id="TIGR01646">
    <property type="entry name" value="vgr_GE"/>
    <property type="match status" value="1"/>
</dbReference>
<evidence type="ECO:0008006" key="3">
    <source>
        <dbReference type="Google" id="ProtNLM"/>
    </source>
</evidence>
<organism evidence="1 2">
    <name type="scientific">Litchfieldella anticariensis (strain DSM 16096 / CECT 5854 / CIP 108499 / LMG 22089 / FP35)</name>
    <name type="common">Halomonas anticariensis</name>
    <dbReference type="NCBI Taxonomy" id="1121939"/>
    <lineage>
        <taxon>Bacteria</taxon>
        <taxon>Pseudomonadati</taxon>
        <taxon>Pseudomonadota</taxon>
        <taxon>Gammaproteobacteria</taxon>
        <taxon>Oceanospirillales</taxon>
        <taxon>Halomonadaceae</taxon>
        <taxon>Litchfieldella</taxon>
    </lineage>
</organism>
<proteinExistence type="predicted"/>
<protein>
    <recommendedName>
        <fullName evidence="3">Type VI secretion system tip protein VgrG</fullName>
    </recommendedName>
</protein>
<dbReference type="SUPFAM" id="SSF69279">
    <property type="entry name" value="Phage tail proteins"/>
    <property type="match status" value="2"/>
</dbReference>
<accession>S2KIV5</accession>
<keyword evidence="2" id="KW-1185">Reference proteome</keyword>
<dbReference type="RefSeq" id="WP_016416960.1">
    <property type="nucleotide sequence ID" value="NZ_KE332391.1"/>
</dbReference>
<name>S2KIV5_LITA3</name>
<feature type="non-terminal residue" evidence="1">
    <location>
        <position position="272"/>
    </location>
</feature>
<dbReference type="AlphaFoldDB" id="S2KIV5"/>
<evidence type="ECO:0000313" key="1">
    <source>
        <dbReference type="EMBL" id="EPC02087.1"/>
    </source>
</evidence>
<dbReference type="Gene3D" id="2.30.110.50">
    <property type="match status" value="1"/>
</dbReference>
<sequence>MANQTGLQFTLTLAGQPALDLAVVDFTFEEALSAPFHLRGAFASRDGGLSPTDWLERELTLTLWQDGEALRHVHGIAAEFQRGDRGHRRTRYEVVIRPALWRLSLRHNSRIFQHVSPLTILNTLCTEHGLHEVAFAVTRELAEREFCVQYRETDLAFLERLAAEEGLYYFHEFEADRHRLVVSDDPTLLTNLGARPYHARAGGTAPRRHVRRLQQASRVKPASVTLKDYSFKTPAYAQLHAHQADGLDEHAQRTAYEHYDAPGRYKADASGR</sequence>
<dbReference type="Pfam" id="PF05954">
    <property type="entry name" value="Phage_GPD"/>
    <property type="match status" value="1"/>
</dbReference>
<dbReference type="Gene3D" id="4.10.220.110">
    <property type="match status" value="1"/>
</dbReference>
<dbReference type="NCBIfam" id="TIGR03361">
    <property type="entry name" value="VI_Rhs_Vgr"/>
    <property type="match status" value="1"/>
</dbReference>
<dbReference type="EMBL" id="ASTJ01000028">
    <property type="protein sequence ID" value="EPC02087.1"/>
    <property type="molecule type" value="Genomic_DNA"/>
</dbReference>